<dbReference type="KEGG" id="ovi:T265_03181"/>
<accession>A0A074ZSD5</accession>
<feature type="region of interest" description="Disordered" evidence="1">
    <location>
        <begin position="1"/>
        <end position="25"/>
    </location>
</feature>
<gene>
    <name evidence="2" type="ORF">T265_03181</name>
</gene>
<feature type="compositionally biased region" description="Polar residues" evidence="1">
    <location>
        <begin position="1"/>
        <end position="13"/>
    </location>
</feature>
<keyword evidence="3" id="KW-1185">Reference proteome</keyword>
<evidence type="ECO:0000256" key="1">
    <source>
        <dbReference type="SAM" id="MobiDB-lite"/>
    </source>
</evidence>
<reference evidence="2 3" key="1">
    <citation type="submission" date="2013-11" db="EMBL/GenBank/DDBJ databases">
        <title>Opisthorchis viverrini - life in the bile duct.</title>
        <authorList>
            <person name="Young N.D."/>
            <person name="Nagarajan N."/>
            <person name="Lin S.J."/>
            <person name="Korhonen P.K."/>
            <person name="Jex A.R."/>
            <person name="Hall R.S."/>
            <person name="Safavi-Hemami H."/>
            <person name="Kaewkong W."/>
            <person name="Bertrand D."/>
            <person name="Gao S."/>
            <person name="Seet Q."/>
            <person name="Wongkham S."/>
            <person name="Teh B.T."/>
            <person name="Wongkham C."/>
            <person name="Intapan P.M."/>
            <person name="Maleewong W."/>
            <person name="Yang X."/>
            <person name="Hu M."/>
            <person name="Wang Z."/>
            <person name="Hofmann A."/>
            <person name="Sternberg P.W."/>
            <person name="Tan P."/>
            <person name="Wang J."/>
            <person name="Gasser R.B."/>
        </authorList>
    </citation>
    <scope>NUCLEOTIDE SEQUENCE [LARGE SCALE GENOMIC DNA]</scope>
</reference>
<proteinExistence type="predicted"/>
<evidence type="ECO:0000313" key="2">
    <source>
        <dbReference type="EMBL" id="KER30338.1"/>
    </source>
</evidence>
<dbReference type="GeneID" id="20317368"/>
<name>A0A074ZSD5_OPIVI</name>
<organism evidence="2 3">
    <name type="scientific">Opisthorchis viverrini</name>
    <name type="common">Southeast Asian liver fluke</name>
    <dbReference type="NCBI Taxonomy" id="6198"/>
    <lineage>
        <taxon>Eukaryota</taxon>
        <taxon>Metazoa</taxon>
        <taxon>Spiralia</taxon>
        <taxon>Lophotrochozoa</taxon>
        <taxon>Platyhelminthes</taxon>
        <taxon>Trematoda</taxon>
        <taxon>Digenea</taxon>
        <taxon>Opisthorchiida</taxon>
        <taxon>Opisthorchiata</taxon>
        <taxon>Opisthorchiidae</taxon>
        <taxon>Opisthorchis</taxon>
    </lineage>
</organism>
<dbReference type="EMBL" id="KL596662">
    <property type="protein sequence ID" value="KER30338.1"/>
    <property type="molecule type" value="Genomic_DNA"/>
</dbReference>
<dbReference type="CTD" id="20317368"/>
<dbReference type="AlphaFoldDB" id="A0A074ZSD5"/>
<sequence>MVQKSRVSPSSGDSPIRHMDDEISEPNDCATNLLIVLHSVPPRDPGESQLDFWVVRNLIWNLPSATSNISIPKFSPQNPQTSEGQTEPAP</sequence>
<dbReference type="Proteomes" id="UP000054324">
    <property type="component" value="Unassembled WGS sequence"/>
</dbReference>
<dbReference type="RefSeq" id="XP_009165864.1">
    <property type="nucleotide sequence ID" value="XM_009167600.1"/>
</dbReference>
<protein>
    <submittedName>
        <fullName evidence="2">Uncharacterized protein</fullName>
    </submittedName>
</protein>
<feature type="region of interest" description="Disordered" evidence="1">
    <location>
        <begin position="68"/>
        <end position="90"/>
    </location>
</feature>
<evidence type="ECO:0000313" key="3">
    <source>
        <dbReference type="Proteomes" id="UP000054324"/>
    </source>
</evidence>